<comment type="caution">
    <text evidence="1">The sequence shown here is derived from an EMBL/GenBank/DDBJ whole genome shotgun (WGS) entry which is preliminary data.</text>
</comment>
<dbReference type="Proteomes" id="UP000606274">
    <property type="component" value="Unassembled WGS sequence"/>
</dbReference>
<proteinExistence type="predicted"/>
<dbReference type="InterPro" id="IPR028145">
    <property type="entry name" value="Synaptonemal_3"/>
</dbReference>
<dbReference type="AlphaFoldDB" id="A0A8T0BJ40"/>
<keyword evidence="2" id="KW-1185">Reference proteome</keyword>
<dbReference type="GO" id="GO:0007130">
    <property type="term" value="P:synaptonemal complex assembly"/>
    <property type="evidence" value="ECO:0007669"/>
    <property type="project" value="InterPro"/>
</dbReference>
<gene>
    <name evidence="1" type="ORF">HF521_018479</name>
</gene>
<sequence>MVDNTSFRDQITDFRRETLEISKDLERMTEQMENISVNVTWMAYDTVAMRTDPELAKSLKRLEDELPKSRRLFYWKFICTVFRFKKENMEKSTGNSLTSAAVDLNHILMQLDTISETLDQMEVKTQLLQCNLTVCFTHPDKMACLHSCVEDSTGFTASPELAE</sequence>
<dbReference type="PANTHER" id="PTHR36686">
    <property type="entry name" value="SYNAPTONEMAL COMPLEX CENTRAL ELEMENT PROTEIN 3"/>
    <property type="match status" value="1"/>
</dbReference>
<dbReference type="PANTHER" id="PTHR36686:SF1">
    <property type="entry name" value="SYNAPTONEMAL COMPLEX CENTRAL ELEMENT PROTEIN 3"/>
    <property type="match status" value="1"/>
</dbReference>
<evidence type="ECO:0000313" key="1">
    <source>
        <dbReference type="EMBL" id="KAF7707261.1"/>
    </source>
</evidence>
<dbReference type="GO" id="GO:0007131">
    <property type="term" value="P:reciprocal meiotic recombination"/>
    <property type="evidence" value="ECO:0007669"/>
    <property type="project" value="InterPro"/>
</dbReference>
<dbReference type="EMBL" id="JABFDY010000005">
    <property type="protein sequence ID" value="KAF7707261.1"/>
    <property type="molecule type" value="Genomic_DNA"/>
</dbReference>
<reference evidence="1" key="1">
    <citation type="submission" date="2020-08" db="EMBL/GenBank/DDBJ databases">
        <title>Chromosome-level assembly of Southern catfish (Silurus meridionalis) provides insights into visual adaptation to the nocturnal and benthic lifestyles.</title>
        <authorList>
            <person name="Zhang Y."/>
            <person name="Wang D."/>
            <person name="Peng Z."/>
        </authorList>
    </citation>
    <scope>NUCLEOTIDE SEQUENCE</scope>
    <source>
        <strain evidence="1">SWU-2019-XX</strain>
        <tissue evidence="1">Muscle</tissue>
    </source>
</reference>
<dbReference type="Pfam" id="PF15191">
    <property type="entry name" value="Synaptonemal_3"/>
    <property type="match status" value="1"/>
</dbReference>
<dbReference type="GO" id="GO:0007283">
    <property type="term" value="P:spermatogenesis"/>
    <property type="evidence" value="ECO:0007669"/>
    <property type="project" value="InterPro"/>
</dbReference>
<organism evidence="1 2">
    <name type="scientific">Silurus meridionalis</name>
    <name type="common">Southern catfish</name>
    <name type="synonym">Silurus soldatovi meridionalis</name>
    <dbReference type="NCBI Taxonomy" id="175797"/>
    <lineage>
        <taxon>Eukaryota</taxon>
        <taxon>Metazoa</taxon>
        <taxon>Chordata</taxon>
        <taxon>Craniata</taxon>
        <taxon>Vertebrata</taxon>
        <taxon>Euteleostomi</taxon>
        <taxon>Actinopterygii</taxon>
        <taxon>Neopterygii</taxon>
        <taxon>Teleostei</taxon>
        <taxon>Ostariophysi</taxon>
        <taxon>Siluriformes</taxon>
        <taxon>Siluridae</taxon>
        <taxon>Silurus</taxon>
    </lineage>
</organism>
<name>A0A8T0BJ40_SILME</name>
<accession>A0A8T0BJ40</accession>
<evidence type="ECO:0000313" key="2">
    <source>
        <dbReference type="Proteomes" id="UP000606274"/>
    </source>
</evidence>
<protein>
    <submittedName>
        <fullName evidence="1">Uncharacterized protein</fullName>
    </submittedName>
</protein>